<keyword evidence="3" id="KW-0863">Zinc-finger</keyword>
<evidence type="ECO:0000256" key="5">
    <source>
        <dbReference type="ARBA" id="ARBA00023015"/>
    </source>
</evidence>
<feature type="non-terminal residue" evidence="10">
    <location>
        <position position="370"/>
    </location>
</feature>
<dbReference type="InterPro" id="IPR028020">
    <property type="entry name" value="ASX_DEUBAD_dom"/>
</dbReference>
<dbReference type="GO" id="GO:0002020">
    <property type="term" value="F:protease binding"/>
    <property type="evidence" value="ECO:0007669"/>
    <property type="project" value="TreeGrafter"/>
</dbReference>
<keyword evidence="6" id="KW-0804">Transcription</keyword>
<evidence type="ECO:0000256" key="1">
    <source>
        <dbReference type="ARBA" id="ARBA00004123"/>
    </source>
</evidence>
<dbReference type="CDD" id="cd21865">
    <property type="entry name" value="DEUBAD_NFRKB"/>
    <property type="match status" value="1"/>
</dbReference>
<organism evidence="10 11">
    <name type="scientific">Pseudolycoriella hygida</name>
    <dbReference type="NCBI Taxonomy" id="35572"/>
    <lineage>
        <taxon>Eukaryota</taxon>
        <taxon>Metazoa</taxon>
        <taxon>Ecdysozoa</taxon>
        <taxon>Arthropoda</taxon>
        <taxon>Hexapoda</taxon>
        <taxon>Insecta</taxon>
        <taxon>Pterygota</taxon>
        <taxon>Neoptera</taxon>
        <taxon>Endopterygota</taxon>
        <taxon>Diptera</taxon>
        <taxon>Nematocera</taxon>
        <taxon>Sciaroidea</taxon>
        <taxon>Sciaridae</taxon>
        <taxon>Pseudolycoriella</taxon>
    </lineage>
</organism>
<feature type="domain" description="DEUBAD" evidence="9">
    <location>
        <begin position="25"/>
        <end position="145"/>
    </location>
</feature>
<evidence type="ECO:0000256" key="3">
    <source>
        <dbReference type="ARBA" id="ARBA00022771"/>
    </source>
</evidence>
<accession>A0A9Q0RYA2</accession>
<proteinExistence type="predicted"/>
<dbReference type="PANTHER" id="PTHR13052">
    <property type="entry name" value="NFRKB-RELATED"/>
    <property type="match status" value="1"/>
</dbReference>
<comment type="subcellular location">
    <subcellularLocation>
        <location evidence="1">Nucleus</location>
    </subcellularLocation>
</comment>
<evidence type="ECO:0000259" key="9">
    <source>
        <dbReference type="PROSITE" id="PS51916"/>
    </source>
</evidence>
<evidence type="ECO:0000256" key="6">
    <source>
        <dbReference type="ARBA" id="ARBA00023163"/>
    </source>
</evidence>
<keyword evidence="7" id="KW-0539">Nucleus</keyword>
<sequence>SDSNSESSNVILEPARILKQHLDLPKGLCDNVNIFNEFFSLDTWNNLPEPIKDHLVSFLPNFSTDPLINRHEQDTTIEQFFTNAIHRFGTSPLRDFQKNLEEGNFQPDISRLRSNIQKSLRREQKFQECEYLSRLAKSLVLSKERLLKAAYDSPCGAALKVERVLHGTNKLSTSAAAMRAKKRYFQDISKISEEVGLSSSLSDDENYPEGPPAQLSRKQRRHLSGIQGGATSPGAELRILGTLSSQGGNLDHLVGPGGTAALSEEFYRQIIQQHRKRKIEEADHPELDTKSLCLNDIYERTQLSAGHRRQFAQSKLGSVKKSQSMKVKTEQQNSTSSPPNNSEHHISGFQQQLNKSQSLLMIGRMNSQGN</sequence>
<reference evidence="10" key="1">
    <citation type="submission" date="2022-07" db="EMBL/GenBank/DDBJ databases">
        <authorList>
            <person name="Trinca V."/>
            <person name="Uliana J.V.C."/>
            <person name="Torres T.T."/>
            <person name="Ward R.J."/>
            <person name="Monesi N."/>
        </authorList>
    </citation>
    <scope>NUCLEOTIDE SEQUENCE</scope>
    <source>
        <strain evidence="10">HSMRA1968</strain>
        <tissue evidence="10">Whole embryos</tissue>
    </source>
</reference>
<evidence type="ECO:0000256" key="2">
    <source>
        <dbReference type="ARBA" id="ARBA00022723"/>
    </source>
</evidence>
<dbReference type="InterPro" id="IPR024867">
    <property type="entry name" value="NFRKB"/>
</dbReference>
<dbReference type="GO" id="GO:0031011">
    <property type="term" value="C:Ino80 complex"/>
    <property type="evidence" value="ECO:0007669"/>
    <property type="project" value="InterPro"/>
</dbReference>
<dbReference type="Pfam" id="PF13919">
    <property type="entry name" value="ASXH"/>
    <property type="match status" value="1"/>
</dbReference>
<dbReference type="EMBL" id="WJQU01000004">
    <property type="protein sequence ID" value="KAJ6636673.1"/>
    <property type="molecule type" value="Genomic_DNA"/>
</dbReference>
<dbReference type="PANTHER" id="PTHR13052:SF3">
    <property type="entry name" value="NUCLEAR FACTOR RELATED TO KAPPA-B-BINDING PROTEIN"/>
    <property type="match status" value="1"/>
</dbReference>
<name>A0A9Q0RYA2_9DIPT</name>
<feature type="region of interest" description="Disordered" evidence="8">
    <location>
        <begin position="305"/>
        <end position="351"/>
    </location>
</feature>
<dbReference type="InterPro" id="IPR044867">
    <property type="entry name" value="DEUBAD_dom"/>
</dbReference>
<protein>
    <submittedName>
        <fullName evidence="10">Nuclear factor related to kappa-B-binding protein</fullName>
    </submittedName>
</protein>
<evidence type="ECO:0000256" key="8">
    <source>
        <dbReference type="SAM" id="MobiDB-lite"/>
    </source>
</evidence>
<dbReference type="Proteomes" id="UP001151699">
    <property type="component" value="Chromosome C"/>
</dbReference>
<evidence type="ECO:0000313" key="11">
    <source>
        <dbReference type="Proteomes" id="UP001151699"/>
    </source>
</evidence>
<keyword evidence="2" id="KW-0479">Metal-binding</keyword>
<keyword evidence="11" id="KW-1185">Reference proteome</keyword>
<evidence type="ECO:0000256" key="7">
    <source>
        <dbReference type="ARBA" id="ARBA00023242"/>
    </source>
</evidence>
<evidence type="ECO:0000313" key="10">
    <source>
        <dbReference type="EMBL" id="KAJ6636673.1"/>
    </source>
</evidence>
<dbReference type="PROSITE" id="PS51916">
    <property type="entry name" value="DEUBAD"/>
    <property type="match status" value="1"/>
</dbReference>
<comment type="caution">
    <text evidence="10">The sequence shown here is derived from an EMBL/GenBank/DDBJ whole genome shotgun (WGS) entry which is preliminary data.</text>
</comment>
<evidence type="ECO:0000256" key="4">
    <source>
        <dbReference type="ARBA" id="ARBA00022833"/>
    </source>
</evidence>
<feature type="non-terminal residue" evidence="10">
    <location>
        <position position="1"/>
    </location>
</feature>
<gene>
    <name evidence="10" type="primary">nfrkb</name>
    <name evidence="10" type="ORF">Bhyg_15265</name>
</gene>
<keyword evidence="5" id="KW-0805">Transcription regulation</keyword>
<dbReference type="GO" id="GO:0008270">
    <property type="term" value="F:zinc ion binding"/>
    <property type="evidence" value="ECO:0007669"/>
    <property type="project" value="UniProtKB-KW"/>
</dbReference>
<dbReference type="OrthoDB" id="70874at2759"/>
<keyword evidence="4" id="KW-0862">Zinc</keyword>
<dbReference type="AlphaFoldDB" id="A0A9Q0RYA2"/>
<feature type="compositionally biased region" description="Polar residues" evidence="8">
    <location>
        <begin position="311"/>
        <end position="332"/>
    </location>
</feature>
<feature type="region of interest" description="Disordered" evidence="8">
    <location>
        <begin position="199"/>
        <end position="233"/>
    </location>
</feature>